<proteinExistence type="predicted"/>
<comment type="caution">
    <text evidence="1">The sequence shown here is derived from an EMBL/GenBank/DDBJ whole genome shotgun (WGS) entry which is preliminary data.</text>
</comment>
<name>E6QAZ8_9ZZZZ</name>
<dbReference type="EMBL" id="CABP01000060">
    <property type="protein sequence ID" value="CBI04374.1"/>
    <property type="molecule type" value="Genomic_DNA"/>
</dbReference>
<organism evidence="1">
    <name type="scientific">mine drainage metagenome</name>
    <dbReference type="NCBI Taxonomy" id="410659"/>
    <lineage>
        <taxon>unclassified sequences</taxon>
        <taxon>metagenomes</taxon>
        <taxon>ecological metagenomes</taxon>
    </lineage>
</organism>
<reference evidence="1" key="1">
    <citation type="submission" date="2009-10" db="EMBL/GenBank/DDBJ databases">
        <title>Diversity of trophic interactions inside an arsenic-rich microbial ecosystem.</title>
        <authorList>
            <person name="Bertin P.N."/>
            <person name="Heinrich-Salmeron A."/>
            <person name="Pelletier E."/>
            <person name="Goulhen-Chollet F."/>
            <person name="Arsene-Ploetze F."/>
            <person name="Gallien S."/>
            <person name="Calteau A."/>
            <person name="Vallenet D."/>
            <person name="Casiot C."/>
            <person name="Chane-Woon-Ming B."/>
            <person name="Giloteaux L."/>
            <person name="Barakat M."/>
            <person name="Bonnefoy V."/>
            <person name="Bruneel O."/>
            <person name="Chandler M."/>
            <person name="Cleiss J."/>
            <person name="Duran R."/>
            <person name="Elbaz-Poulichet F."/>
            <person name="Fonknechten N."/>
            <person name="Lauga B."/>
            <person name="Mornico D."/>
            <person name="Ortet P."/>
            <person name="Schaeffer C."/>
            <person name="Siguier P."/>
            <person name="Alexander Thil Smith A."/>
            <person name="Van Dorsselaer A."/>
            <person name="Weissenbach J."/>
            <person name="Medigue C."/>
            <person name="Le Paslier D."/>
        </authorList>
    </citation>
    <scope>NUCLEOTIDE SEQUENCE</scope>
</reference>
<gene>
    <name evidence="1" type="ORF">CARN5_2186</name>
</gene>
<dbReference type="AlphaFoldDB" id="E6QAZ8"/>
<evidence type="ECO:0000313" key="1">
    <source>
        <dbReference type="EMBL" id="CBI04374.1"/>
    </source>
</evidence>
<accession>E6QAZ8</accession>
<protein>
    <submittedName>
        <fullName evidence="1">Uncharacterized protein</fullName>
    </submittedName>
</protein>
<sequence>MVIADPAKGMPGIAGHNGSLQGTSLSRSAIDLQFERSAQWQNDLMVCVTMAVISFLVPANLGNEGIIQRMFHWTPPTLRRPDELPARTRDSSGNISKLAITVINDCFQATLNAGW</sequence>